<feature type="compositionally biased region" description="Basic residues" evidence="1">
    <location>
        <begin position="113"/>
        <end position="122"/>
    </location>
</feature>
<dbReference type="AlphaFoldDB" id="A0A2S4WLX0"/>
<dbReference type="Proteomes" id="UP000238274">
    <property type="component" value="Unassembled WGS sequence"/>
</dbReference>
<proteinExistence type="predicted"/>
<dbReference type="OrthoDB" id="2504649at2759"/>
<feature type="compositionally biased region" description="Polar residues" evidence="1">
    <location>
        <begin position="167"/>
        <end position="188"/>
    </location>
</feature>
<name>A0A2S4WLX0_9BASI</name>
<feature type="compositionally biased region" description="Polar residues" evidence="1">
    <location>
        <begin position="45"/>
        <end position="54"/>
    </location>
</feature>
<protein>
    <submittedName>
        <fullName evidence="2">Uncharacterized protein</fullName>
    </submittedName>
</protein>
<sequence length="365" mass="40991">MANQHTKPNRHNSSRPLHPTNMFAGGGVDSDSVFSSDRGARLQRSKSAAQPTTTSRHHFNPNNPFLDPVEAAARVSLIEEEFGWSGSVGGIRGRDDRQIERDVEYERKMAERTRKRHERKLARQQAVLGASTNNTSKSSSTTNLTGDPMTKRPVFAPTESDLKKVDQSTSEHNQNLNGQQATPSPNHTKLNRGKSLRDKVEAALGRWNSVAPKKSGRSQSVSAIDVGKIHHDEHHHLPHLPHHEPPMIERKEGLGALARRISRKLTIEDQERRRRERLEMAYAEPPLLSHTLVGAASPFPMRPALSTLVPAPQLTYGEAHTDYSLNPFRRRQSTSNHHPHNILLNHPLLDTKKLTLSRNESNIYK</sequence>
<gene>
    <name evidence="2" type="ORF">PSHT_00930</name>
</gene>
<evidence type="ECO:0000313" key="2">
    <source>
        <dbReference type="EMBL" id="POW22734.1"/>
    </source>
</evidence>
<reference evidence="2 3" key="1">
    <citation type="submission" date="2017-12" db="EMBL/GenBank/DDBJ databases">
        <title>Gene loss provides genomic basis for host adaptation in cereal stripe rust fungi.</title>
        <authorList>
            <person name="Xia C."/>
        </authorList>
    </citation>
    <scope>NUCLEOTIDE SEQUENCE [LARGE SCALE GENOMIC DNA]</scope>
    <source>
        <strain evidence="2 3">93TX-2</strain>
    </source>
</reference>
<reference evidence="3" key="3">
    <citation type="journal article" date="2018" name="Mol. Plant Microbe Interact.">
        <title>Genome sequence resources for the wheat stripe rust pathogen (Puccinia striiformis f. sp. tritici) and the barley stripe rust pathogen (Puccinia striiformis f. sp. hordei).</title>
        <authorList>
            <person name="Xia C."/>
            <person name="Wang M."/>
            <person name="Yin C."/>
            <person name="Cornejo O.E."/>
            <person name="Hulbert S.H."/>
            <person name="Chen X."/>
        </authorList>
    </citation>
    <scope>NUCLEOTIDE SEQUENCE [LARGE SCALE GENOMIC DNA]</scope>
    <source>
        <strain evidence="3">93TX-2</strain>
    </source>
</reference>
<dbReference type="VEuPathDB" id="FungiDB:PSHT_00930"/>
<feature type="region of interest" description="Disordered" evidence="1">
    <location>
        <begin position="1"/>
        <end position="65"/>
    </location>
</feature>
<reference evidence="3" key="2">
    <citation type="journal article" date="2018" name="BMC Genomics">
        <title>Genomic insights into host adaptation between the wheat stripe rust pathogen (Puccinia striiformis f. sp. tritici) and the barley stripe rust pathogen (Puccinia striiformis f. sp. hordei).</title>
        <authorList>
            <person name="Xia C."/>
            <person name="Wang M."/>
            <person name="Yin C."/>
            <person name="Cornejo O.E."/>
            <person name="Hulbert S.H."/>
            <person name="Chen X."/>
        </authorList>
    </citation>
    <scope>NUCLEOTIDE SEQUENCE [LARGE SCALE GENOMIC DNA]</scope>
    <source>
        <strain evidence="3">93TX-2</strain>
    </source>
</reference>
<evidence type="ECO:0000313" key="3">
    <source>
        <dbReference type="Proteomes" id="UP000238274"/>
    </source>
</evidence>
<feature type="compositionally biased region" description="Low complexity" evidence="1">
    <location>
        <begin position="131"/>
        <end position="145"/>
    </location>
</feature>
<accession>A0A2S4WLX0</accession>
<dbReference type="EMBL" id="PKSM01000007">
    <property type="protein sequence ID" value="POW22734.1"/>
    <property type="molecule type" value="Genomic_DNA"/>
</dbReference>
<keyword evidence="3" id="KW-1185">Reference proteome</keyword>
<feature type="region of interest" description="Disordered" evidence="1">
    <location>
        <begin position="110"/>
        <end position="196"/>
    </location>
</feature>
<organism evidence="2 3">
    <name type="scientific">Puccinia striiformis</name>
    <dbReference type="NCBI Taxonomy" id="27350"/>
    <lineage>
        <taxon>Eukaryota</taxon>
        <taxon>Fungi</taxon>
        <taxon>Dikarya</taxon>
        <taxon>Basidiomycota</taxon>
        <taxon>Pucciniomycotina</taxon>
        <taxon>Pucciniomycetes</taxon>
        <taxon>Pucciniales</taxon>
        <taxon>Pucciniaceae</taxon>
        <taxon>Puccinia</taxon>
    </lineage>
</organism>
<comment type="caution">
    <text evidence="2">The sequence shown here is derived from an EMBL/GenBank/DDBJ whole genome shotgun (WGS) entry which is preliminary data.</text>
</comment>
<evidence type="ECO:0000256" key="1">
    <source>
        <dbReference type="SAM" id="MobiDB-lite"/>
    </source>
</evidence>